<keyword evidence="2" id="KW-0812">Transmembrane</keyword>
<organism evidence="3 4">
    <name type="scientific">Penicillium nordicum</name>
    <dbReference type="NCBI Taxonomy" id="229535"/>
    <lineage>
        <taxon>Eukaryota</taxon>
        <taxon>Fungi</taxon>
        <taxon>Dikarya</taxon>
        <taxon>Ascomycota</taxon>
        <taxon>Pezizomycotina</taxon>
        <taxon>Eurotiomycetes</taxon>
        <taxon>Eurotiomycetidae</taxon>
        <taxon>Eurotiales</taxon>
        <taxon>Aspergillaceae</taxon>
        <taxon>Penicillium</taxon>
    </lineage>
</organism>
<evidence type="ECO:0000256" key="1">
    <source>
        <dbReference type="SAM" id="MobiDB-lite"/>
    </source>
</evidence>
<gene>
    <name evidence="3" type="ORF">ACN38_g5650</name>
</gene>
<sequence>MNADPRTEDDPRPPPAKWPIIVEGLIERWDWGHTITLLAIVFIFSVVLKLSHAHIDISRYRQKRAADAKAGIELQDAKPTRPPSARGHPLLSSPAGFTGLASNTRAMAKARAAADAADAADAV</sequence>
<proteinExistence type="predicted"/>
<comment type="caution">
    <text evidence="3">The sequence shown here is derived from an EMBL/GenBank/DDBJ whole genome shotgun (WGS) entry which is preliminary data.</text>
</comment>
<accession>A0A0M8P4L0</accession>
<keyword evidence="2" id="KW-0472">Membrane</keyword>
<evidence type="ECO:0000313" key="3">
    <source>
        <dbReference type="EMBL" id="KOS43417.1"/>
    </source>
</evidence>
<feature type="region of interest" description="Disordered" evidence="1">
    <location>
        <begin position="68"/>
        <end position="97"/>
    </location>
</feature>
<dbReference type="AlphaFoldDB" id="A0A0M8P4L0"/>
<reference evidence="3 4" key="1">
    <citation type="submission" date="2015-08" db="EMBL/GenBank/DDBJ databases">
        <title>Genome sequencing of Penicillium nordicum.</title>
        <authorList>
            <person name="Nguyen H.D."/>
            <person name="Seifert K.A."/>
        </authorList>
    </citation>
    <scope>NUCLEOTIDE SEQUENCE [LARGE SCALE GENOMIC DNA]</scope>
    <source>
        <strain evidence="3 4">DAOMC 185683</strain>
    </source>
</reference>
<keyword evidence="4" id="KW-1185">Reference proteome</keyword>
<dbReference type="Proteomes" id="UP000037696">
    <property type="component" value="Unassembled WGS sequence"/>
</dbReference>
<evidence type="ECO:0000256" key="2">
    <source>
        <dbReference type="SAM" id="Phobius"/>
    </source>
</evidence>
<evidence type="ECO:0008006" key="5">
    <source>
        <dbReference type="Google" id="ProtNLM"/>
    </source>
</evidence>
<dbReference type="EMBL" id="LHQQ01000081">
    <property type="protein sequence ID" value="KOS43417.1"/>
    <property type="molecule type" value="Genomic_DNA"/>
</dbReference>
<protein>
    <recommendedName>
        <fullName evidence="5">Copper transporter</fullName>
    </recommendedName>
</protein>
<keyword evidence="2" id="KW-1133">Transmembrane helix</keyword>
<name>A0A0M8P4L0_9EURO</name>
<evidence type="ECO:0000313" key="4">
    <source>
        <dbReference type="Proteomes" id="UP000037696"/>
    </source>
</evidence>
<feature type="transmembrane region" description="Helical" evidence="2">
    <location>
        <begin position="31"/>
        <end position="51"/>
    </location>
</feature>